<dbReference type="Pfam" id="PF02738">
    <property type="entry name" value="MoCoBD_1"/>
    <property type="match status" value="1"/>
</dbReference>
<dbReference type="PANTHER" id="PTHR47495:SF1">
    <property type="entry name" value="BLL3820 PROTEIN"/>
    <property type="match status" value="1"/>
</dbReference>
<evidence type="ECO:0000313" key="3">
    <source>
        <dbReference type="EMBL" id="PRY23587.1"/>
    </source>
</evidence>
<dbReference type="InterPro" id="IPR046867">
    <property type="entry name" value="AldOxase/xan_DH_MoCoBD2"/>
</dbReference>
<dbReference type="RefSeq" id="WP_106204988.1">
    <property type="nucleotide sequence ID" value="NZ_PVTD01000004.1"/>
</dbReference>
<dbReference type="SMART" id="SM01008">
    <property type="entry name" value="Ald_Xan_dh_C"/>
    <property type="match status" value="1"/>
</dbReference>
<dbReference type="InterPro" id="IPR037165">
    <property type="entry name" value="AldOxase/xan_DH_Mopterin-bd_sf"/>
</dbReference>
<dbReference type="PANTHER" id="PTHR47495">
    <property type="entry name" value="ALDEHYDE DEHYDROGENASE"/>
    <property type="match status" value="1"/>
</dbReference>
<dbReference type="InterPro" id="IPR000674">
    <property type="entry name" value="Ald_Oxase/Xan_DH_a/b"/>
</dbReference>
<dbReference type="InterPro" id="IPR052516">
    <property type="entry name" value="N-heterocyclic_Hydroxylase"/>
</dbReference>
<keyword evidence="1" id="KW-1133">Transmembrane helix</keyword>
<gene>
    <name evidence="3" type="ORF">CLV78_10477</name>
</gene>
<dbReference type="Pfam" id="PF20256">
    <property type="entry name" value="MoCoBD_2"/>
    <property type="match status" value="1"/>
</dbReference>
<dbReference type="InterPro" id="IPR012368">
    <property type="entry name" value="OxRdtase_Mopterin-bd_su_IorB"/>
</dbReference>
<dbReference type="InterPro" id="IPR036856">
    <property type="entry name" value="Ald_Oxase/Xan_DH_a/b_sf"/>
</dbReference>
<dbReference type="Gene3D" id="3.30.365.10">
    <property type="entry name" value="Aldehyde oxidase/xanthine dehydrogenase, molybdopterin binding domain"/>
    <property type="match status" value="4"/>
</dbReference>
<dbReference type="EMBL" id="PVTD01000004">
    <property type="protein sequence ID" value="PRY23587.1"/>
    <property type="molecule type" value="Genomic_DNA"/>
</dbReference>
<proteinExistence type="predicted"/>
<keyword evidence="1" id="KW-0472">Membrane</keyword>
<dbReference type="Gene3D" id="3.90.1170.50">
    <property type="entry name" value="Aldehyde oxidase/xanthine dehydrogenase, a/b hammerhead"/>
    <property type="match status" value="1"/>
</dbReference>
<keyword evidence="4" id="KW-1185">Reference proteome</keyword>
<dbReference type="Proteomes" id="UP000239480">
    <property type="component" value="Unassembled WGS sequence"/>
</dbReference>
<name>A0A2T0RR42_9RHOB</name>
<evidence type="ECO:0000259" key="2">
    <source>
        <dbReference type="SMART" id="SM01008"/>
    </source>
</evidence>
<reference evidence="3 4" key="1">
    <citation type="submission" date="2018-03" db="EMBL/GenBank/DDBJ databases">
        <title>Genomic Encyclopedia of Archaeal and Bacterial Type Strains, Phase II (KMG-II): from individual species to whole genera.</title>
        <authorList>
            <person name="Goeker M."/>
        </authorList>
    </citation>
    <scope>NUCLEOTIDE SEQUENCE [LARGE SCALE GENOMIC DNA]</scope>
    <source>
        <strain evidence="3 4">DSM 29328</strain>
    </source>
</reference>
<dbReference type="InterPro" id="IPR008274">
    <property type="entry name" value="AldOxase/xan_DH_MoCoBD1"/>
</dbReference>
<sequence>MSRIGTIARRTFLVGSVAIAGGVAFGYYQYRKPHANPLLDELGEGEAALTPWVQINADKITLITPHSDLGQGAASMQAMLLAEELDLEFGQFEISPGVPSPAYYNTALADEGVPFNSHDHSFPADAMRGILGVVVKIMGVQGTGGSTSVPDSFDKLRTAGAVARETLKKAASEKSGINTTALKTASGKVILPDGTEYSYQELAPIAAGIEPVTRVKLREPSEWRLIGKEVQRLDILAKSTGTQTYGIDLEMDGMVHAAVKVNPRQGGALNSYDASAAEGMRGVLKIVEVTNGVAVVADNTWRAFQAAEAITFDWGPAPYPADMDGHWAEVANSFVEERLDAEWRNDGDVATALASGQSVEAEYRAPYVAHQPLEPLNALVLMEGGRVDIWVGHQFPRFAQQKVAEVAGIDPEAVHFHQQFSGGSFGHRLEFENITLATEIAMQMPGTPVKLTFTREEDFAHDYPRQIGMARGVGRVKDGKVDAIDLQVATVSSTDSQIARLGQSAPPGADTQIAAGAWNQPFAVPNFRFRAYKVPPLSPTSSWRSVGASSQGFFASAFLDELIHAAGADPLEERLRLCNHDIARKVLETVGDMSSWGTDPGENRGRGLGFVDSFGVPVAEVVEVTNTGDGIRIDKVFVAADVGRVVDPVNFDNHVKGGVVWGLGHAMNCEITYADGMAEQANYFDHEGMRLHQCPEIVVKGLENASRIRGIGEPPVPPAAPALAAAIFDATGIRLREMPFNKFVDFV</sequence>
<protein>
    <submittedName>
        <fullName evidence="3">Isoquinoline 1-oxidoreductase beta subunit</fullName>
    </submittedName>
</protein>
<keyword evidence="1" id="KW-0812">Transmembrane</keyword>
<organism evidence="3 4">
    <name type="scientific">Aliiruegeria haliotis</name>
    <dbReference type="NCBI Taxonomy" id="1280846"/>
    <lineage>
        <taxon>Bacteria</taxon>
        <taxon>Pseudomonadati</taxon>
        <taxon>Pseudomonadota</taxon>
        <taxon>Alphaproteobacteria</taxon>
        <taxon>Rhodobacterales</taxon>
        <taxon>Roseobacteraceae</taxon>
        <taxon>Aliiruegeria</taxon>
    </lineage>
</organism>
<dbReference type="SUPFAM" id="SSF54665">
    <property type="entry name" value="CO dehydrogenase molybdoprotein N-domain-like"/>
    <property type="match status" value="1"/>
</dbReference>
<feature type="domain" description="Aldehyde oxidase/xanthine dehydrogenase a/b hammerhead" evidence="2">
    <location>
        <begin position="240"/>
        <end position="318"/>
    </location>
</feature>
<dbReference type="OrthoDB" id="9767994at2"/>
<comment type="caution">
    <text evidence="3">The sequence shown here is derived from an EMBL/GenBank/DDBJ whole genome shotgun (WGS) entry which is preliminary data.</text>
</comment>
<evidence type="ECO:0000256" key="1">
    <source>
        <dbReference type="SAM" id="Phobius"/>
    </source>
</evidence>
<dbReference type="SUPFAM" id="SSF56003">
    <property type="entry name" value="Molybdenum cofactor-binding domain"/>
    <property type="match status" value="2"/>
</dbReference>
<accession>A0A2T0RR42</accession>
<feature type="transmembrane region" description="Helical" evidence="1">
    <location>
        <begin position="12"/>
        <end position="30"/>
    </location>
</feature>
<evidence type="ECO:0000313" key="4">
    <source>
        <dbReference type="Proteomes" id="UP000239480"/>
    </source>
</evidence>
<dbReference type="PIRSF" id="PIRSF036389">
    <property type="entry name" value="IOR_B"/>
    <property type="match status" value="1"/>
</dbReference>
<dbReference type="AlphaFoldDB" id="A0A2T0RR42"/>
<dbReference type="GO" id="GO:0016491">
    <property type="term" value="F:oxidoreductase activity"/>
    <property type="evidence" value="ECO:0007669"/>
    <property type="project" value="InterPro"/>
</dbReference>